<feature type="transmembrane region" description="Helical" evidence="6">
    <location>
        <begin position="171"/>
        <end position="192"/>
    </location>
</feature>
<dbReference type="InterPro" id="IPR035906">
    <property type="entry name" value="MetI-like_sf"/>
</dbReference>
<accession>A0ABU1NTK6</accession>
<evidence type="ECO:0000256" key="6">
    <source>
        <dbReference type="RuleBase" id="RU363032"/>
    </source>
</evidence>
<evidence type="ECO:0000313" key="9">
    <source>
        <dbReference type="Proteomes" id="UP001267290"/>
    </source>
</evidence>
<evidence type="ECO:0000256" key="2">
    <source>
        <dbReference type="ARBA" id="ARBA00022448"/>
    </source>
</evidence>
<feature type="transmembrane region" description="Helical" evidence="6">
    <location>
        <begin position="204"/>
        <end position="222"/>
    </location>
</feature>
<feature type="transmembrane region" description="Helical" evidence="6">
    <location>
        <begin position="76"/>
        <end position="98"/>
    </location>
</feature>
<feature type="transmembrane region" description="Helical" evidence="6">
    <location>
        <begin position="264"/>
        <end position="285"/>
    </location>
</feature>
<feature type="transmembrane region" description="Helical" evidence="6">
    <location>
        <begin position="110"/>
        <end position="130"/>
    </location>
</feature>
<dbReference type="Proteomes" id="UP001267290">
    <property type="component" value="Unassembled WGS sequence"/>
</dbReference>
<protein>
    <submittedName>
        <fullName evidence="8">Aldouronate transport system permease protein</fullName>
    </submittedName>
</protein>
<keyword evidence="2 6" id="KW-0813">Transport</keyword>
<dbReference type="PANTHER" id="PTHR43496">
    <property type="entry name" value="PROTEIN LPLB"/>
    <property type="match status" value="1"/>
</dbReference>
<evidence type="ECO:0000256" key="5">
    <source>
        <dbReference type="ARBA" id="ARBA00023136"/>
    </source>
</evidence>
<dbReference type="CDD" id="cd06261">
    <property type="entry name" value="TM_PBP2"/>
    <property type="match status" value="1"/>
</dbReference>
<keyword evidence="3 6" id="KW-0812">Transmembrane</keyword>
<keyword evidence="9" id="KW-1185">Reference proteome</keyword>
<feature type="domain" description="ABC transmembrane type-1" evidence="7">
    <location>
        <begin position="70"/>
        <end position="285"/>
    </location>
</feature>
<keyword evidence="4 6" id="KW-1133">Transmembrane helix</keyword>
<evidence type="ECO:0000256" key="3">
    <source>
        <dbReference type="ARBA" id="ARBA00022692"/>
    </source>
</evidence>
<feature type="transmembrane region" description="Helical" evidence="6">
    <location>
        <begin position="10"/>
        <end position="28"/>
    </location>
</feature>
<evidence type="ECO:0000313" key="8">
    <source>
        <dbReference type="EMBL" id="MDR6550818.1"/>
    </source>
</evidence>
<proteinExistence type="inferred from homology"/>
<gene>
    <name evidence="8" type="ORF">J2736_002005</name>
</gene>
<dbReference type="PROSITE" id="PS50928">
    <property type="entry name" value="ABC_TM1"/>
    <property type="match status" value="1"/>
</dbReference>
<sequence length="298" mass="34059">MQLELGKYRWLYLMMIPGILYFIIFRYLPMFGNMIAFQDYQPFLGFSGSPWVGFKHFHRLFTEDTFLILLRNTLMLFVYGFVFAFPIPILLALMLNEVRKQLFKRFIQTVIYIPHFLSWVVVVSLSYLMLTTEGGIVNNVLVSLGGNKVNFMLDAGWFRPLYTIQSIWHDAGWGTIIYLAAIAGVDTSLYEAAEIDGASRLRQIWHITLPGIRNVVVILLILKVGDIMDLSFDHVFLMSNAMNRGVADVFDTYVYNVGILGGQFSYSTAVGLFKSVAGLIMVFFANRLAKQFGEEGIW</sequence>
<organism evidence="8 9">
    <name type="scientific">Paenibacillus qinlingensis</name>
    <dbReference type="NCBI Taxonomy" id="1837343"/>
    <lineage>
        <taxon>Bacteria</taxon>
        <taxon>Bacillati</taxon>
        <taxon>Bacillota</taxon>
        <taxon>Bacilli</taxon>
        <taxon>Bacillales</taxon>
        <taxon>Paenibacillaceae</taxon>
        <taxon>Paenibacillus</taxon>
    </lineage>
</organism>
<keyword evidence="5 6" id="KW-0472">Membrane</keyword>
<evidence type="ECO:0000256" key="1">
    <source>
        <dbReference type="ARBA" id="ARBA00004141"/>
    </source>
</evidence>
<evidence type="ECO:0000259" key="7">
    <source>
        <dbReference type="PROSITE" id="PS50928"/>
    </source>
</evidence>
<name>A0ABU1NTK6_9BACL</name>
<evidence type="ECO:0000256" key="4">
    <source>
        <dbReference type="ARBA" id="ARBA00022989"/>
    </source>
</evidence>
<comment type="subcellular location">
    <subcellularLocation>
        <location evidence="6">Cell membrane</location>
        <topology evidence="6">Multi-pass membrane protein</topology>
    </subcellularLocation>
    <subcellularLocation>
        <location evidence="1">Membrane</location>
        <topology evidence="1">Multi-pass membrane protein</topology>
    </subcellularLocation>
</comment>
<dbReference type="InterPro" id="IPR000515">
    <property type="entry name" value="MetI-like"/>
</dbReference>
<dbReference type="PANTHER" id="PTHR43496:SF1">
    <property type="entry name" value="POLYGALACTURONAN_RHAMNOGALACTURONAN TRANSPORT SYSTEM PERMEASE PROTEIN YTEP"/>
    <property type="match status" value="1"/>
</dbReference>
<reference evidence="8 9" key="1">
    <citation type="submission" date="2023-07" db="EMBL/GenBank/DDBJ databases">
        <title>Sorghum-associated microbial communities from plants grown in Nebraska, USA.</title>
        <authorList>
            <person name="Schachtman D."/>
        </authorList>
    </citation>
    <scope>NUCLEOTIDE SEQUENCE [LARGE SCALE GENOMIC DNA]</scope>
    <source>
        <strain evidence="8 9">CC258</strain>
    </source>
</reference>
<comment type="caution">
    <text evidence="8">The sequence shown here is derived from an EMBL/GenBank/DDBJ whole genome shotgun (WGS) entry which is preliminary data.</text>
</comment>
<dbReference type="SUPFAM" id="SSF161098">
    <property type="entry name" value="MetI-like"/>
    <property type="match status" value="1"/>
</dbReference>
<comment type="similarity">
    <text evidence="6">Belongs to the binding-protein-dependent transport system permease family.</text>
</comment>
<dbReference type="Gene3D" id="1.10.3720.10">
    <property type="entry name" value="MetI-like"/>
    <property type="match status" value="1"/>
</dbReference>
<dbReference type="RefSeq" id="WP_310225950.1">
    <property type="nucleotide sequence ID" value="NZ_JAVDSB010000002.1"/>
</dbReference>
<dbReference type="EMBL" id="JAVDSB010000002">
    <property type="protein sequence ID" value="MDR6550818.1"/>
    <property type="molecule type" value="Genomic_DNA"/>
</dbReference>
<dbReference type="Pfam" id="PF00528">
    <property type="entry name" value="BPD_transp_1"/>
    <property type="match status" value="1"/>
</dbReference>